<dbReference type="InterPro" id="IPR027417">
    <property type="entry name" value="P-loop_NTPase"/>
</dbReference>
<dbReference type="RefSeq" id="WP_056946552.1">
    <property type="nucleotide sequence ID" value="NZ_AYYS01000013.1"/>
</dbReference>
<gene>
    <name evidence="1" type="ORF">LA20533_02080</name>
</gene>
<keyword evidence="2" id="KW-1185">Reference proteome</keyword>
<protein>
    <submittedName>
        <fullName evidence="1">2',3'-cyclic-nucleotide 2'-phosphodiesterase</fullName>
    </submittedName>
</protein>
<evidence type="ECO:0000313" key="1">
    <source>
        <dbReference type="EMBL" id="APT18139.1"/>
    </source>
</evidence>
<organism evidence="1 2">
    <name type="scientific">Amylolactobacillus amylophilus DSM 20533 = JCM 1125</name>
    <dbReference type="NCBI Taxonomy" id="1423721"/>
    <lineage>
        <taxon>Bacteria</taxon>
        <taxon>Bacillati</taxon>
        <taxon>Bacillota</taxon>
        <taxon>Bacilli</taxon>
        <taxon>Lactobacillales</taxon>
        <taxon>Lactobacillaceae</taxon>
        <taxon>Amylolactobacillus</taxon>
    </lineage>
</organism>
<evidence type="ECO:0000313" key="2">
    <source>
        <dbReference type="Proteomes" id="UP000185499"/>
    </source>
</evidence>
<dbReference type="OrthoDB" id="9805698at2"/>
<proteinExistence type="predicted"/>
<dbReference type="Gene3D" id="3.40.50.300">
    <property type="entry name" value="P-loop containing nucleotide triphosphate hydrolases"/>
    <property type="match status" value="1"/>
</dbReference>
<dbReference type="Pfam" id="PF13671">
    <property type="entry name" value="AAA_33"/>
    <property type="match status" value="1"/>
</dbReference>
<reference evidence="1 2" key="1">
    <citation type="submission" date="2016-12" db="EMBL/GenBank/DDBJ databases">
        <title>The whole genome sequencing and assembly of Lactobacillus amylophilus DSM 20533T strain.</title>
        <authorList>
            <person name="Lee Y.-J."/>
            <person name="Yi H."/>
            <person name="Bahn Y.-S."/>
            <person name="Kim J.F."/>
            <person name="Lee D.-W."/>
        </authorList>
    </citation>
    <scope>NUCLEOTIDE SEQUENCE [LARGE SCALE GENOMIC DNA]</scope>
    <source>
        <strain evidence="1 2">DSM 20533</strain>
    </source>
</reference>
<sequence length="311" mass="36290">MRKLFLLRGAPGSGKSSFISRHHLQPYTISQDEIRLLFRNLTYSFDEPSQQLHHIITQEANAETRELVDRLVEGKMARGETVIVDGTHVAPGSIERYQPLADKYHYELFVVDLMEHNTLEGLLSRNEVRVQYHWVKPDVIKKMYDWYEESPTVPEGVISITPNAMDSALAQRERNLFKYNNVYAIPDQVTATNFPGVHISNFYFSFNDDFSRKFGSYRNVINLAKTDAELIAEYKLPFFVFKFHNKHFLISAKPLRNELIGPIKKEKGVWTYSTGLVNILDFMKDFPPNEKQNVHQFNLSNMRRDQVLKIW</sequence>
<dbReference type="SUPFAM" id="SSF52540">
    <property type="entry name" value="P-loop containing nucleoside triphosphate hydrolases"/>
    <property type="match status" value="1"/>
</dbReference>
<dbReference type="AlphaFoldDB" id="A0A1L6XAY7"/>
<dbReference type="EMBL" id="CP018888">
    <property type="protein sequence ID" value="APT18139.1"/>
    <property type="molecule type" value="Genomic_DNA"/>
</dbReference>
<name>A0A1L6XAY7_9LACO</name>
<dbReference type="KEGG" id="lah:LA20533_02080"/>
<dbReference type="Proteomes" id="UP000185499">
    <property type="component" value="Chromosome"/>
</dbReference>
<accession>A0A1L6XAY7</accession>